<protein>
    <recommendedName>
        <fullName evidence="4">ENT domain-containing protein</fullName>
    </recommendedName>
</protein>
<evidence type="ECO:0000313" key="6">
    <source>
        <dbReference type="Proteomes" id="UP000215335"/>
    </source>
</evidence>
<evidence type="ECO:0000256" key="1">
    <source>
        <dbReference type="ARBA" id="ARBA00004123"/>
    </source>
</evidence>
<organism evidence="5 6">
    <name type="scientific">Trichomalopsis sarcophagae</name>
    <dbReference type="NCBI Taxonomy" id="543379"/>
    <lineage>
        <taxon>Eukaryota</taxon>
        <taxon>Metazoa</taxon>
        <taxon>Ecdysozoa</taxon>
        <taxon>Arthropoda</taxon>
        <taxon>Hexapoda</taxon>
        <taxon>Insecta</taxon>
        <taxon>Pterygota</taxon>
        <taxon>Neoptera</taxon>
        <taxon>Endopterygota</taxon>
        <taxon>Hymenoptera</taxon>
        <taxon>Apocrita</taxon>
        <taxon>Proctotrupomorpha</taxon>
        <taxon>Chalcidoidea</taxon>
        <taxon>Pteromalidae</taxon>
        <taxon>Pteromalinae</taxon>
        <taxon>Trichomalopsis</taxon>
    </lineage>
</organism>
<dbReference type="Pfam" id="PF03735">
    <property type="entry name" value="ENT"/>
    <property type="match status" value="1"/>
</dbReference>
<dbReference type="GO" id="GO:0005654">
    <property type="term" value="C:nucleoplasm"/>
    <property type="evidence" value="ECO:0007669"/>
    <property type="project" value="TreeGrafter"/>
</dbReference>
<dbReference type="Proteomes" id="UP000215335">
    <property type="component" value="Unassembled WGS sequence"/>
</dbReference>
<gene>
    <name evidence="5" type="ORF">TSAR_016163</name>
</gene>
<dbReference type="InterPro" id="IPR036142">
    <property type="entry name" value="ENT_dom-like_sf"/>
</dbReference>
<feature type="region of interest" description="Disordered" evidence="3">
    <location>
        <begin position="146"/>
        <end position="178"/>
    </location>
</feature>
<comment type="caution">
    <text evidence="5">The sequence shown here is derived from an EMBL/GenBank/DDBJ whole genome shotgun (WGS) entry which is preliminary data.</text>
</comment>
<name>A0A232FG46_9HYME</name>
<dbReference type="PANTHER" id="PTHR16500:SF3">
    <property type="entry name" value="BRCA2-INTERACTING TRANSCRIPTIONAL REPRESSOR EMSY"/>
    <property type="match status" value="1"/>
</dbReference>
<dbReference type="STRING" id="543379.A0A232FG46"/>
<dbReference type="SMART" id="SM01191">
    <property type="entry name" value="ENT"/>
    <property type="match status" value="1"/>
</dbReference>
<dbReference type="OrthoDB" id="10035579at2759"/>
<feature type="domain" description="ENT" evidence="4">
    <location>
        <begin position="6"/>
        <end position="90"/>
    </location>
</feature>
<dbReference type="InterPro" id="IPR033482">
    <property type="entry name" value="EMSY"/>
</dbReference>
<accession>A0A232FG46</accession>
<dbReference type="GO" id="GO:0006355">
    <property type="term" value="P:regulation of DNA-templated transcription"/>
    <property type="evidence" value="ECO:0007669"/>
    <property type="project" value="InterPro"/>
</dbReference>
<dbReference type="AlphaFoldDB" id="A0A232FG46"/>
<dbReference type="Gene3D" id="1.10.1240.40">
    <property type="entry name" value="ENT domain"/>
    <property type="match status" value="1"/>
</dbReference>
<evidence type="ECO:0000259" key="4">
    <source>
        <dbReference type="PROSITE" id="PS51138"/>
    </source>
</evidence>
<sequence>MSRDECRKYLRFLELDAYAKMVSALRAQGPLTEGKQKLLGDLATALHISNERHQAEIRRAVNDDKLSLIAEQIFGPNTDTEWTVEGRRIVPLFPRLKGRTAFTTFANSLSLSAAIANERQTHFPRKKEVKFKGGSHSQSKFDEKVLNHDNENTLVSRKRKRSTHELAPERSEGAKLPQTAKIRKSRLFVTQKRETSELNQVTGLNNGTYTNYPSTSHSYNNTKVSSNTKIFSASPSFREQCSATRQRVEIDKSEISHENKEFRKYSNS</sequence>
<dbReference type="SUPFAM" id="SSF158639">
    <property type="entry name" value="ENT-like"/>
    <property type="match status" value="1"/>
</dbReference>
<reference evidence="5 6" key="1">
    <citation type="journal article" date="2017" name="Curr. Biol.">
        <title>The Evolution of Venom by Co-option of Single-Copy Genes.</title>
        <authorList>
            <person name="Martinson E.O."/>
            <person name="Mrinalini"/>
            <person name="Kelkar Y.D."/>
            <person name="Chang C.H."/>
            <person name="Werren J.H."/>
        </authorList>
    </citation>
    <scope>NUCLEOTIDE SEQUENCE [LARGE SCALE GENOMIC DNA]</scope>
    <source>
        <strain evidence="5 6">Alberta</strain>
        <tissue evidence="5">Whole body</tissue>
    </source>
</reference>
<dbReference type="InterPro" id="IPR005491">
    <property type="entry name" value="ENT_dom"/>
</dbReference>
<evidence type="ECO:0000256" key="2">
    <source>
        <dbReference type="ARBA" id="ARBA00023242"/>
    </source>
</evidence>
<evidence type="ECO:0000313" key="5">
    <source>
        <dbReference type="EMBL" id="OXU29731.1"/>
    </source>
</evidence>
<dbReference type="PROSITE" id="PS51138">
    <property type="entry name" value="ENT"/>
    <property type="match status" value="1"/>
</dbReference>
<comment type="subcellular location">
    <subcellularLocation>
        <location evidence="1">Nucleus</location>
    </subcellularLocation>
</comment>
<proteinExistence type="predicted"/>
<evidence type="ECO:0000256" key="3">
    <source>
        <dbReference type="SAM" id="MobiDB-lite"/>
    </source>
</evidence>
<keyword evidence="2" id="KW-0539">Nucleus</keyword>
<keyword evidence="6" id="KW-1185">Reference proteome</keyword>
<dbReference type="EMBL" id="NNAY01000247">
    <property type="protein sequence ID" value="OXU29731.1"/>
    <property type="molecule type" value="Genomic_DNA"/>
</dbReference>
<dbReference type="PANTHER" id="PTHR16500">
    <property type="entry name" value="BRCA2-INTERACTING TRANSCRIPTIONAL REPRESSOR EMSY"/>
    <property type="match status" value="1"/>
</dbReference>
<feature type="compositionally biased region" description="Basic and acidic residues" evidence="3">
    <location>
        <begin position="163"/>
        <end position="173"/>
    </location>
</feature>